<reference evidence="5 7" key="2">
    <citation type="submission" date="2020-08" db="EMBL/GenBank/DDBJ databases">
        <title>Enterococcus faecalis SF28073 genome assembly.</title>
        <authorList>
            <person name="Duerkop B.A."/>
            <person name="Johnson C.N."/>
        </authorList>
    </citation>
    <scope>NUCLEOTIDE SEQUENCE [LARGE SCALE GENOMIC DNA]</scope>
    <source>
        <strain evidence="5 7">SF28073</strain>
        <plasmid evidence="5 7">pSF2</plasmid>
    </source>
</reference>
<dbReference type="AlphaFoldDB" id="A0A6I4XT51"/>
<evidence type="ECO:0000256" key="2">
    <source>
        <dbReference type="SAM" id="Phobius"/>
    </source>
</evidence>
<feature type="region of interest" description="Disordered" evidence="1">
    <location>
        <begin position="475"/>
        <end position="783"/>
    </location>
</feature>
<feature type="transmembrane region" description="Helical" evidence="2">
    <location>
        <begin position="389"/>
        <end position="412"/>
    </location>
</feature>
<reference evidence="4 6" key="1">
    <citation type="submission" date="2019-04" db="EMBL/GenBank/DDBJ databases">
        <title>Step-wise assembly of the neonatal virome modulated by breast feeding.</title>
        <authorList>
            <person name="Liang G."/>
            <person name="Bushman F."/>
        </authorList>
    </citation>
    <scope>NUCLEOTIDE SEQUENCE [LARGE SCALE GENOMIC DNA]</scope>
    <source>
        <strain evidence="4 6">E3754</strain>
    </source>
</reference>
<dbReference type="InterPro" id="IPR058112">
    <property type="entry name" value="CD3337_EF1877-like"/>
</dbReference>
<accession>A0A6I4XT51</accession>
<feature type="compositionally biased region" description="Basic and acidic residues" evidence="1">
    <location>
        <begin position="551"/>
        <end position="603"/>
    </location>
</feature>
<dbReference type="Proteomes" id="UP000516122">
    <property type="component" value="Plasmid pSF2"/>
</dbReference>
<geneLocation type="plasmid" evidence="5 7">
    <name>pSF2</name>
</geneLocation>
<name>A0A6I4XT51_ENTFL</name>
<evidence type="ECO:0000313" key="6">
    <source>
        <dbReference type="Proteomes" id="UP000429730"/>
    </source>
</evidence>
<feature type="transmembrane region" description="Helical" evidence="2">
    <location>
        <begin position="330"/>
        <end position="349"/>
    </location>
</feature>
<feature type="compositionally biased region" description="Basic residues" evidence="1">
    <location>
        <begin position="617"/>
        <end position="629"/>
    </location>
</feature>
<sequence>MNKKSLVKAVLLFLVGCFFVFTQTTAVNAAPKPDENKVIVTEPTTNVDTIYDTYKDNAFELMTKEKEKDKPWSTGISEAVVNASAAVKTFVWAGVKGLGEFNAVMVKTLFSMDIITAIKQPIMNLTSSIATNMLGIAGTIGIAFVFVILGVKFIGQQRYKRFFGIFLMTILIFTGLSVLKDANTSNSLFDMMFSVDKEVETAFVNINPVLGDVSVPMTEKGKDKNGNEVEQKLSADQRAKSAGNLIASRVFYTNVYEPYLLMNYGTSDVNKIRKKTVKYKDKEYDRINLLLDNDMNSEENNKLMEEVVNYESKDLKNRSIMYYNNWTNTFYGLFYLVVNLIQTVVYFLLSFLRLIIAVIQLFLLPLLPLLLFAGLFLTETNVFANYFKTFGMTIFMKGMVGFATIFFASFLSLGFQLSNQTENVWQKILTILIYLLTPLGLYVFRKFFANLVTGRVSLSDGVGFIGNPFGTEANMRRAAKEQKQENKERRKQAQEERKAAIKKRQEEARKHGKAETGLKQRPLNKEQEKRSALRRELKPRPQHKAPNAIEKAQEGLRQAHEKGRMQEQKSEEQLKRQQHESARQKEYEKDRLKKQESLKKINDQSDESTNLTALRNQNRRTGQRSKKRETGHQTLMKRQGEKVLQPTNKPKDMKKQVVARSPRRTGQPTTRQNIQPKVAAQTVKRSGGTLGSNPAYRRPEVRKKMDQVKQVTQVDVPQTHSTPQRVQPKVNEPITRMNRHNTPIIKKEKRTKQSPVVRRERKKPGTQKITNKPKGVRQPRARK</sequence>
<organism evidence="5 7">
    <name type="scientific">Enterococcus faecalis</name>
    <name type="common">Streptococcus faecalis</name>
    <dbReference type="NCBI Taxonomy" id="1351"/>
    <lineage>
        <taxon>Bacteria</taxon>
        <taxon>Bacillati</taxon>
        <taxon>Bacillota</taxon>
        <taxon>Bacilli</taxon>
        <taxon>Lactobacillales</taxon>
        <taxon>Enterococcaceae</taxon>
        <taxon>Enterococcus</taxon>
    </lineage>
</organism>
<evidence type="ECO:0000313" key="4">
    <source>
        <dbReference type="EMBL" id="MXS53945.1"/>
    </source>
</evidence>
<feature type="compositionally biased region" description="Polar residues" evidence="1">
    <location>
        <begin position="607"/>
        <end position="616"/>
    </location>
</feature>
<feature type="transmembrane region" description="Helical" evidence="2">
    <location>
        <begin position="354"/>
        <end position="377"/>
    </location>
</feature>
<feature type="compositionally biased region" description="Polar residues" evidence="1">
    <location>
        <begin position="709"/>
        <end position="725"/>
    </location>
</feature>
<feature type="compositionally biased region" description="Polar residues" evidence="1">
    <location>
        <begin position="664"/>
        <end position="675"/>
    </location>
</feature>
<keyword evidence="5" id="KW-0614">Plasmid</keyword>
<feature type="compositionally biased region" description="Basic and acidic residues" evidence="1">
    <location>
        <begin position="475"/>
        <end position="539"/>
    </location>
</feature>
<dbReference type="EMBL" id="CP060802">
    <property type="protein sequence ID" value="QNP36444.1"/>
    <property type="molecule type" value="Genomic_DNA"/>
</dbReference>
<keyword evidence="2" id="KW-0812">Transmembrane</keyword>
<protein>
    <submittedName>
        <fullName evidence="5">Uncharacterized protein</fullName>
    </submittedName>
</protein>
<evidence type="ECO:0000313" key="7">
    <source>
        <dbReference type="Proteomes" id="UP000516122"/>
    </source>
</evidence>
<feature type="transmembrane region" description="Helical" evidence="2">
    <location>
        <begin position="162"/>
        <end position="179"/>
    </location>
</feature>
<keyword evidence="2" id="KW-0472">Membrane</keyword>
<evidence type="ECO:0000256" key="3">
    <source>
        <dbReference type="SAM" id="SignalP"/>
    </source>
</evidence>
<dbReference type="EMBL" id="WVTJ01000047">
    <property type="protein sequence ID" value="MXS53945.1"/>
    <property type="molecule type" value="Genomic_DNA"/>
</dbReference>
<feature type="chain" id="PRO_5042383265" evidence="3">
    <location>
        <begin position="30"/>
        <end position="783"/>
    </location>
</feature>
<dbReference type="Proteomes" id="UP000429730">
    <property type="component" value="Unassembled WGS sequence"/>
</dbReference>
<feature type="transmembrane region" description="Helical" evidence="2">
    <location>
        <begin position="133"/>
        <end position="155"/>
    </location>
</feature>
<feature type="transmembrane region" description="Helical" evidence="2">
    <location>
        <begin position="424"/>
        <end position="444"/>
    </location>
</feature>
<dbReference type="NCBIfam" id="NF046089">
    <property type="entry name" value="CD3337_EF1877"/>
    <property type="match status" value="1"/>
</dbReference>
<evidence type="ECO:0000313" key="5">
    <source>
        <dbReference type="EMBL" id="QNP36444.1"/>
    </source>
</evidence>
<dbReference type="RefSeq" id="WP_002398543.1">
    <property type="nucleotide sequence ID" value="NZ_CABGHK010000019.1"/>
</dbReference>
<proteinExistence type="predicted"/>
<gene>
    <name evidence="4" type="ORF">GTI81_14700</name>
    <name evidence="5" type="ORF">H9Q64_00525</name>
</gene>
<evidence type="ECO:0000256" key="1">
    <source>
        <dbReference type="SAM" id="MobiDB-lite"/>
    </source>
</evidence>
<keyword evidence="3" id="KW-0732">Signal</keyword>
<feature type="compositionally biased region" description="Basic residues" evidence="1">
    <location>
        <begin position="774"/>
        <end position="783"/>
    </location>
</feature>
<keyword evidence="2" id="KW-1133">Transmembrane helix</keyword>
<feature type="signal peptide" evidence="3">
    <location>
        <begin position="1"/>
        <end position="29"/>
    </location>
</feature>
<feature type="compositionally biased region" description="Basic and acidic residues" evidence="1">
    <location>
        <begin position="697"/>
        <end position="707"/>
    </location>
</feature>